<evidence type="ECO:0000313" key="3">
    <source>
        <dbReference type="Proteomes" id="UP001386955"/>
    </source>
</evidence>
<protein>
    <submittedName>
        <fullName evidence="2">Uncharacterized protein</fullName>
    </submittedName>
</protein>
<sequence length="115" mass="13127">MLEISTLSFPYSKLSLQGRLIHCFLSLTHFSIRVSFFFIILWGFHELGCLLLSFGSYKVESFCLVLLHCLKIHLGLFRFSLIYLFSAETGGKDCFFEKKGAVSEEGNLSIRCSQL</sequence>
<comment type="caution">
    <text evidence="2">The sequence shown here is derived from an EMBL/GenBank/DDBJ whole genome shotgun (WGS) entry which is preliminary data.</text>
</comment>
<dbReference type="EMBL" id="JAYMYS010000002">
    <property type="protein sequence ID" value="KAK7405483.1"/>
    <property type="molecule type" value="Genomic_DNA"/>
</dbReference>
<dbReference type="AlphaFoldDB" id="A0AAN9T227"/>
<dbReference type="Proteomes" id="UP001386955">
    <property type="component" value="Unassembled WGS sequence"/>
</dbReference>
<feature type="transmembrane region" description="Helical" evidence="1">
    <location>
        <begin position="64"/>
        <end position="85"/>
    </location>
</feature>
<gene>
    <name evidence="2" type="ORF">VNO78_06821</name>
</gene>
<evidence type="ECO:0000256" key="1">
    <source>
        <dbReference type="SAM" id="Phobius"/>
    </source>
</evidence>
<accession>A0AAN9T227</accession>
<keyword evidence="1" id="KW-0472">Membrane</keyword>
<name>A0AAN9T227_PSOTE</name>
<keyword evidence="1" id="KW-1133">Transmembrane helix</keyword>
<proteinExistence type="predicted"/>
<keyword evidence="1" id="KW-0812">Transmembrane</keyword>
<reference evidence="2 3" key="1">
    <citation type="submission" date="2024-01" db="EMBL/GenBank/DDBJ databases">
        <title>The genomes of 5 underutilized Papilionoideae crops provide insights into root nodulation and disease resistanc.</title>
        <authorList>
            <person name="Jiang F."/>
        </authorList>
    </citation>
    <scope>NUCLEOTIDE SEQUENCE [LARGE SCALE GENOMIC DNA]</scope>
    <source>
        <strain evidence="2">DUOXIRENSHENG_FW03</strain>
        <tissue evidence="2">Leaves</tissue>
    </source>
</reference>
<keyword evidence="3" id="KW-1185">Reference proteome</keyword>
<organism evidence="2 3">
    <name type="scientific">Psophocarpus tetragonolobus</name>
    <name type="common">Winged bean</name>
    <name type="synonym">Dolichos tetragonolobus</name>
    <dbReference type="NCBI Taxonomy" id="3891"/>
    <lineage>
        <taxon>Eukaryota</taxon>
        <taxon>Viridiplantae</taxon>
        <taxon>Streptophyta</taxon>
        <taxon>Embryophyta</taxon>
        <taxon>Tracheophyta</taxon>
        <taxon>Spermatophyta</taxon>
        <taxon>Magnoliopsida</taxon>
        <taxon>eudicotyledons</taxon>
        <taxon>Gunneridae</taxon>
        <taxon>Pentapetalae</taxon>
        <taxon>rosids</taxon>
        <taxon>fabids</taxon>
        <taxon>Fabales</taxon>
        <taxon>Fabaceae</taxon>
        <taxon>Papilionoideae</taxon>
        <taxon>50 kb inversion clade</taxon>
        <taxon>NPAAA clade</taxon>
        <taxon>indigoferoid/millettioid clade</taxon>
        <taxon>Phaseoleae</taxon>
        <taxon>Psophocarpus</taxon>
    </lineage>
</organism>
<evidence type="ECO:0000313" key="2">
    <source>
        <dbReference type="EMBL" id="KAK7405483.1"/>
    </source>
</evidence>